<sequence>MCLSWLHQLVFVVYQGFLLPSKLHVTDYHSASPSPVFSAALHHSFSALQWSFVFLSSNYGLPLCIVGH</sequence>
<proteinExistence type="predicted"/>
<feature type="signal peptide" evidence="1">
    <location>
        <begin position="1"/>
        <end position="15"/>
    </location>
</feature>
<dbReference type="EMBL" id="JAHRIO010056209">
    <property type="protein sequence ID" value="MEQ2176871.1"/>
    <property type="molecule type" value="Genomic_DNA"/>
</dbReference>
<keyword evidence="1" id="KW-0732">Signal</keyword>
<evidence type="ECO:0008006" key="4">
    <source>
        <dbReference type="Google" id="ProtNLM"/>
    </source>
</evidence>
<dbReference type="Proteomes" id="UP001476798">
    <property type="component" value="Unassembled WGS sequence"/>
</dbReference>
<evidence type="ECO:0000313" key="3">
    <source>
        <dbReference type="Proteomes" id="UP001476798"/>
    </source>
</evidence>
<evidence type="ECO:0000256" key="1">
    <source>
        <dbReference type="SAM" id="SignalP"/>
    </source>
</evidence>
<feature type="chain" id="PRO_5046986023" description="Secreted protein" evidence="1">
    <location>
        <begin position="16"/>
        <end position="68"/>
    </location>
</feature>
<keyword evidence="3" id="KW-1185">Reference proteome</keyword>
<reference evidence="2 3" key="1">
    <citation type="submission" date="2021-06" db="EMBL/GenBank/DDBJ databases">
        <authorList>
            <person name="Palmer J.M."/>
        </authorList>
    </citation>
    <scope>NUCLEOTIDE SEQUENCE [LARGE SCALE GENOMIC DNA]</scope>
    <source>
        <strain evidence="2 3">GA_2019</strain>
        <tissue evidence="2">Muscle</tissue>
    </source>
</reference>
<name>A0ABV0NZI5_9TELE</name>
<gene>
    <name evidence="2" type="ORF">GOODEAATRI_032655</name>
</gene>
<accession>A0ABV0NZI5</accession>
<comment type="caution">
    <text evidence="2">The sequence shown here is derived from an EMBL/GenBank/DDBJ whole genome shotgun (WGS) entry which is preliminary data.</text>
</comment>
<evidence type="ECO:0000313" key="2">
    <source>
        <dbReference type="EMBL" id="MEQ2176871.1"/>
    </source>
</evidence>
<protein>
    <recommendedName>
        <fullName evidence="4">Secreted protein</fullName>
    </recommendedName>
</protein>
<organism evidence="2 3">
    <name type="scientific">Goodea atripinnis</name>
    <dbReference type="NCBI Taxonomy" id="208336"/>
    <lineage>
        <taxon>Eukaryota</taxon>
        <taxon>Metazoa</taxon>
        <taxon>Chordata</taxon>
        <taxon>Craniata</taxon>
        <taxon>Vertebrata</taxon>
        <taxon>Euteleostomi</taxon>
        <taxon>Actinopterygii</taxon>
        <taxon>Neopterygii</taxon>
        <taxon>Teleostei</taxon>
        <taxon>Neoteleostei</taxon>
        <taxon>Acanthomorphata</taxon>
        <taxon>Ovalentaria</taxon>
        <taxon>Atherinomorphae</taxon>
        <taxon>Cyprinodontiformes</taxon>
        <taxon>Goodeidae</taxon>
        <taxon>Goodea</taxon>
    </lineage>
</organism>